<dbReference type="InterPro" id="IPR010520">
    <property type="entry name" value="FrsA-like"/>
</dbReference>
<dbReference type="RefSeq" id="WP_121200420.1">
    <property type="nucleotide sequence ID" value="NZ_RBKU01000001.1"/>
</dbReference>
<accession>A0A495J9B6</accession>
<protein>
    <submittedName>
        <fullName evidence="2">Alpha/beta hydrolase family protein DUF1100</fullName>
    </submittedName>
</protein>
<keyword evidence="1 2" id="KW-0378">Hydrolase</keyword>
<dbReference type="AlphaFoldDB" id="A0A495J9B6"/>
<evidence type="ECO:0000313" key="3">
    <source>
        <dbReference type="Proteomes" id="UP000268007"/>
    </source>
</evidence>
<dbReference type="Pfam" id="PF06500">
    <property type="entry name" value="FrsA-like"/>
    <property type="match status" value="1"/>
</dbReference>
<dbReference type="InterPro" id="IPR029058">
    <property type="entry name" value="AB_hydrolase_fold"/>
</dbReference>
<dbReference type="InterPro" id="IPR050261">
    <property type="entry name" value="FrsA_esterase"/>
</dbReference>
<sequence length="420" mass="47041">MKNELTNTARTTKWYYGTTSGMPAYFKSIMDMQLAKAFSHINFGGAESGEIFSTIKKITDGDFESWTQAWASTATRVENVARECFAKGHLISARDAFKRASTYWQAAGFFCNYKDPRQYQYRMQNRVCFREACKLMNPQIEVVEVAIDNGKTLPGYFIRADQTNSPKPTLLVMGGGDTFAEEIYYWGDAAHAADRGWNALMFDVSGEPGALIHDPELKFRPDVEVPISRFVDYALSRPDVDPDKIAINGHSFGGYMVPRTVAHDHRIKAAIAYPTMPLCRIGWMGAMNLDPFEPYPRELESVVDMSNSVVRWLLDEVRWAHGMENKTLAEFLDFASEFTIEGMEDKITCHYLNMSSEGEGGAIALARTSIAKMTNCASLSDKMLTAEEGGDAHCGLNNPALKAQVVFDWLEEVLGITQHK</sequence>
<dbReference type="Gene3D" id="1.20.1440.110">
    <property type="entry name" value="acylaminoacyl peptidase"/>
    <property type="match status" value="1"/>
</dbReference>
<reference evidence="2 3" key="1">
    <citation type="submission" date="2018-10" db="EMBL/GenBank/DDBJ databases">
        <title>Genomic Encyclopedia of Archaeal and Bacterial Type Strains, Phase II (KMG-II): from individual species to whole genera.</title>
        <authorList>
            <person name="Goeker M."/>
        </authorList>
    </citation>
    <scope>NUCLEOTIDE SEQUENCE [LARGE SCALE GENOMIC DNA]</scope>
    <source>
        <strain evidence="2 3">DSM 18602</strain>
    </source>
</reference>
<organism evidence="2 3">
    <name type="scientific">Mucilaginibacter gracilis</name>
    <dbReference type="NCBI Taxonomy" id="423350"/>
    <lineage>
        <taxon>Bacteria</taxon>
        <taxon>Pseudomonadati</taxon>
        <taxon>Bacteroidota</taxon>
        <taxon>Sphingobacteriia</taxon>
        <taxon>Sphingobacteriales</taxon>
        <taxon>Sphingobacteriaceae</taxon>
        <taxon>Mucilaginibacter</taxon>
    </lineage>
</organism>
<dbReference type="GO" id="GO:0016787">
    <property type="term" value="F:hydrolase activity"/>
    <property type="evidence" value="ECO:0007669"/>
    <property type="project" value="UniProtKB-KW"/>
</dbReference>
<keyword evidence="3" id="KW-1185">Reference proteome</keyword>
<evidence type="ECO:0000313" key="2">
    <source>
        <dbReference type="EMBL" id="RKR84649.1"/>
    </source>
</evidence>
<dbReference type="EMBL" id="RBKU01000001">
    <property type="protein sequence ID" value="RKR84649.1"/>
    <property type="molecule type" value="Genomic_DNA"/>
</dbReference>
<name>A0A495J9B6_9SPHI</name>
<gene>
    <name evidence="2" type="ORF">BDD43_4897</name>
</gene>
<dbReference type="PANTHER" id="PTHR22946">
    <property type="entry name" value="DIENELACTONE HYDROLASE DOMAIN-CONTAINING PROTEIN-RELATED"/>
    <property type="match status" value="1"/>
</dbReference>
<proteinExistence type="predicted"/>
<dbReference type="Gene3D" id="3.40.50.1820">
    <property type="entry name" value="alpha/beta hydrolase"/>
    <property type="match status" value="1"/>
</dbReference>
<comment type="caution">
    <text evidence="2">The sequence shown here is derived from an EMBL/GenBank/DDBJ whole genome shotgun (WGS) entry which is preliminary data.</text>
</comment>
<dbReference type="SUPFAM" id="SSF53474">
    <property type="entry name" value="alpha/beta-Hydrolases"/>
    <property type="match status" value="1"/>
</dbReference>
<dbReference type="PANTHER" id="PTHR22946:SF12">
    <property type="entry name" value="CONIDIAL PIGMENT BIOSYNTHESIS PROTEIN AYG1 (AFU_ORTHOLOGUE AFUA_2G17550)"/>
    <property type="match status" value="1"/>
</dbReference>
<dbReference type="OrthoDB" id="9809549at2"/>
<evidence type="ECO:0000256" key="1">
    <source>
        <dbReference type="ARBA" id="ARBA00022801"/>
    </source>
</evidence>
<dbReference type="Proteomes" id="UP000268007">
    <property type="component" value="Unassembled WGS sequence"/>
</dbReference>